<dbReference type="AlphaFoldDB" id="A0A1G8IIF6"/>
<accession>A0A1G8IIF6</accession>
<organism evidence="1 2">
    <name type="scientific">Phytopseudomonas flavescens</name>
    <dbReference type="NCBI Taxonomy" id="29435"/>
    <lineage>
        <taxon>Bacteria</taxon>
        <taxon>Pseudomonadati</taxon>
        <taxon>Pseudomonadota</taxon>
        <taxon>Gammaproteobacteria</taxon>
        <taxon>Pseudomonadales</taxon>
        <taxon>Pseudomonadaceae</taxon>
        <taxon>Phytopseudomonas</taxon>
    </lineage>
</organism>
<dbReference type="STRING" id="29435.SAMN05216588_112124"/>
<proteinExistence type="predicted"/>
<evidence type="ECO:0000313" key="1">
    <source>
        <dbReference type="EMBL" id="SDI18769.1"/>
    </source>
</evidence>
<sequence length="70" mass="7736">MRANRGRGPLPQLADSYTEHENRRVDDALSVHHSVTLVVDENSAIHPTWMSTAMGGPGRAVNALFIHRCD</sequence>
<evidence type="ECO:0000313" key="2">
    <source>
        <dbReference type="Proteomes" id="UP000198606"/>
    </source>
</evidence>
<dbReference type="Proteomes" id="UP000198606">
    <property type="component" value="Unassembled WGS sequence"/>
</dbReference>
<dbReference type="EMBL" id="FNDG01000012">
    <property type="protein sequence ID" value="SDI18769.1"/>
    <property type="molecule type" value="Genomic_DNA"/>
</dbReference>
<name>A0A1G8IIF6_9GAMM</name>
<protein>
    <submittedName>
        <fullName evidence="1">Uncharacterized protein</fullName>
    </submittedName>
</protein>
<gene>
    <name evidence="1" type="ORF">SAMN05216588_112124</name>
</gene>
<reference evidence="1 2" key="1">
    <citation type="submission" date="2016-10" db="EMBL/GenBank/DDBJ databases">
        <authorList>
            <person name="de Groot N.N."/>
        </authorList>
    </citation>
    <scope>NUCLEOTIDE SEQUENCE [LARGE SCALE GENOMIC DNA]</scope>
    <source>
        <strain evidence="1 2">LMG 18387</strain>
    </source>
</reference>